<dbReference type="EMBL" id="JAATEP010000041">
    <property type="protein sequence ID" value="NJP95696.1"/>
    <property type="molecule type" value="Genomic_DNA"/>
</dbReference>
<sequence length="58" mass="6226">MDEGEWGGKGLCMSVCGVMKAVDEEVQADGGLWMIRDASLRIVGSLDEIRRVLGVGVM</sequence>
<proteinExistence type="predicted"/>
<organism evidence="1 2">
    <name type="scientific">Nonomuraea composti</name>
    <dbReference type="NCBI Taxonomy" id="2720023"/>
    <lineage>
        <taxon>Bacteria</taxon>
        <taxon>Bacillati</taxon>
        <taxon>Actinomycetota</taxon>
        <taxon>Actinomycetes</taxon>
        <taxon>Streptosporangiales</taxon>
        <taxon>Streptosporangiaceae</taxon>
        <taxon>Nonomuraea</taxon>
    </lineage>
</organism>
<evidence type="ECO:0000313" key="2">
    <source>
        <dbReference type="Proteomes" id="UP000696294"/>
    </source>
</evidence>
<keyword evidence="2" id="KW-1185">Reference proteome</keyword>
<dbReference type="RefSeq" id="WP_168017392.1">
    <property type="nucleotide sequence ID" value="NZ_JAATEP010000041.1"/>
</dbReference>
<evidence type="ECO:0000313" key="1">
    <source>
        <dbReference type="EMBL" id="NJP95696.1"/>
    </source>
</evidence>
<reference evidence="1 2" key="1">
    <citation type="submission" date="2020-03" db="EMBL/GenBank/DDBJ databases">
        <title>WGS of actinomycetes isolated from Thailand.</title>
        <authorList>
            <person name="Thawai C."/>
        </authorList>
    </citation>
    <scope>NUCLEOTIDE SEQUENCE [LARGE SCALE GENOMIC DNA]</scope>
    <source>
        <strain evidence="1 2">FMUSA5-5</strain>
    </source>
</reference>
<comment type="caution">
    <text evidence="1">The sequence shown here is derived from an EMBL/GenBank/DDBJ whole genome shotgun (WGS) entry which is preliminary data.</text>
</comment>
<name>A0ABX1BDI7_9ACTN</name>
<gene>
    <name evidence="1" type="ORF">HCN51_40770</name>
</gene>
<protein>
    <submittedName>
        <fullName evidence="1">Uncharacterized protein</fullName>
    </submittedName>
</protein>
<dbReference type="Proteomes" id="UP000696294">
    <property type="component" value="Unassembled WGS sequence"/>
</dbReference>
<accession>A0ABX1BDI7</accession>